<comment type="caution">
    <text evidence="1">The sequence shown here is derived from an EMBL/GenBank/DDBJ whole genome shotgun (WGS) entry which is preliminary data.</text>
</comment>
<dbReference type="InterPro" id="IPR047765">
    <property type="entry name" value="GHMP_GYDIA-like"/>
</dbReference>
<dbReference type="NCBIfam" id="NF040656">
    <property type="entry name" value="GHMP_GYDIA"/>
    <property type="match status" value="1"/>
</dbReference>
<dbReference type="Gene3D" id="3.30.70.890">
    <property type="entry name" value="GHMP kinase, C-terminal domain"/>
    <property type="match status" value="1"/>
</dbReference>
<keyword evidence="2" id="KW-1185">Reference proteome</keyword>
<dbReference type="STRING" id="1406840.Q763_10705"/>
<name>A0A0A2LKN6_9FLAO</name>
<dbReference type="SUPFAM" id="SSF55060">
    <property type="entry name" value="GHMP Kinase, C-terminal domain"/>
    <property type="match status" value="1"/>
</dbReference>
<dbReference type="eggNOG" id="COG1577">
    <property type="taxonomic scope" value="Bacteria"/>
</dbReference>
<evidence type="ECO:0000313" key="1">
    <source>
        <dbReference type="EMBL" id="KGO80479.1"/>
    </source>
</evidence>
<dbReference type="Gene3D" id="3.30.230.10">
    <property type="match status" value="1"/>
</dbReference>
<dbReference type="GO" id="GO:0016301">
    <property type="term" value="F:kinase activity"/>
    <property type="evidence" value="ECO:0007669"/>
    <property type="project" value="UniProtKB-KW"/>
</dbReference>
<dbReference type="RefSeq" id="WP_035133998.1">
    <property type="nucleotide sequence ID" value="NZ_JRLV01000010.1"/>
</dbReference>
<dbReference type="InterPro" id="IPR014721">
    <property type="entry name" value="Ribsml_uS5_D2-typ_fold_subgr"/>
</dbReference>
<dbReference type="SUPFAM" id="SSF54211">
    <property type="entry name" value="Ribosomal protein S5 domain 2-like"/>
    <property type="match status" value="1"/>
</dbReference>
<evidence type="ECO:0000313" key="2">
    <source>
        <dbReference type="Proteomes" id="UP000030129"/>
    </source>
</evidence>
<accession>A0A0A2LKN6</accession>
<proteinExistence type="predicted"/>
<sequence>MKQTFYSNGKLLITGEYTVLDGADAFALPTKYGQYLHVNEAETQLVNWTSFDADKSIWFEDTLSFSDIKAGKTESINPVTQTLVKILHTANSMNPEMLSDSKGFNVVTELTFPRHWGLGTSSTLINNIAQWFTIDAFILLKNSFSGSGYDIACAQNNAPIIYNIGSPTPTVKSVSFNPEFSNSIYFVYLNQKQNSRSAIAAYNEKKSNIATTTVSQINSITQELLNTNNIERFMELLDKHTAIMSDVLETTPVKEELFPDFTGSVKSLGAWGGDFVLAVSKNSDTAAYFKQKGYPVVIPYKDMIL</sequence>
<organism evidence="1 2">
    <name type="scientific">Flavobacterium beibuense F44-8</name>
    <dbReference type="NCBI Taxonomy" id="1406840"/>
    <lineage>
        <taxon>Bacteria</taxon>
        <taxon>Pseudomonadati</taxon>
        <taxon>Bacteroidota</taxon>
        <taxon>Flavobacteriia</taxon>
        <taxon>Flavobacteriales</taxon>
        <taxon>Flavobacteriaceae</taxon>
        <taxon>Flavobacterium</taxon>
    </lineage>
</organism>
<protein>
    <submittedName>
        <fullName evidence="1">GHMP kinase</fullName>
    </submittedName>
</protein>
<dbReference type="EMBL" id="JRLV01000010">
    <property type="protein sequence ID" value="KGO80479.1"/>
    <property type="molecule type" value="Genomic_DNA"/>
</dbReference>
<dbReference type="AlphaFoldDB" id="A0A0A2LKN6"/>
<reference evidence="1 2" key="1">
    <citation type="submission" date="2013-09" db="EMBL/GenBank/DDBJ databases">
        <authorList>
            <person name="Zeng Z."/>
            <person name="Chen C."/>
        </authorList>
    </citation>
    <scope>NUCLEOTIDE SEQUENCE [LARGE SCALE GENOMIC DNA]</scope>
    <source>
        <strain evidence="1 2">F44-8</strain>
    </source>
</reference>
<dbReference type="InterPro" id="IPR020568">
    <property type="entry name" value="Ribosomal_Su5_D2-typ_SF"/>
</dbReference>
<dbReference type="InterPro" id="IPR036554">
    <property type="entry name" value="GHMP_kinase_C_sf"/>
</dbReference>
<keyword evidence="1" id="KW-0418">Kinase</keyword>
<gene>
    <name evidence="1" type="ORF">Q763_10705</name>
</gene>
<dbReference type="Proteomes" id="UP000030129">
    <property type="component" value="Unassembled WGS sequence"/>
</dbReference>
<keyword evidence="1" id="KW-0808">Transferase</keyword>